<evidence type="ECO:0000313" key="3">
    <source>
        <dbReference type="Proteomes" id="UP000035740"/>
    </source>
</evidence>
<feature type="compositionally biased region" description="Polar residues" evidence="1">
    <location>
        <begin position="142"/>
        <end position="170"/>
    </location>
</feature>
<feature type="compositionally biased region" description="Low complexity" evidence="1">
    <location>
        <begin position="171"/>
        <end position="183"/>
    </location>
</feature>
<protein>
    <recommendedName>
        <fullName evidence="4">BHLH domain-containing protein</fullName>
    </recommendedName>
</protein>
<dbReference type="PANTHER" id="PTHR36066:SF11">
    <property type="entry name" value="TRANSCRIPTION FACTOR BHLH144"/>
    <property type="match status" value="1"/>
</dbReference>
<organism evidence="2 3">
    <name type="scientific">Beta vulgaris subsp. vulgaris</name>
    <name type="common">Beet</name>
    <dbReference type="NCBI Taxonomy" id="3555"/>
    <lineage>
        <taxon>Eukaryota</taxon>
        <taxon>Viridiplantae</taxon>
        <taxon>Streptophyta</taxon>
        <taxon>Embryophyta</taxon>
        <taxon>Tracheophyta</taxon>
        <taxon>Spermatophyta</taxon>
        <taxon>Magnoliopsida</taxon>
        <taxon>eudicotyledons</taxon>
        <taxon>Gunneridae</taxon>
        <taxon>Pentapetalae</taxon>
        <taxon>Caryophyllales</taxon>
        <taxon>Chenopodiaceae</taxon>
        <taxon>Betoideae</taxon>
        <taxon>Beta</taxon>
    </lineage>
</organism>
<evidence type="ECO:0008006" key="4">
    <source>
        <dbReference type="Google" id="ProtNLM"/>
    </source>
</evidence>
<accession>A0A0J8B3T6</accession>
<dbReference type="Gramene" id="KMS95844">
    <property type="protein sequence ID" value="KMS95844"/>
    <property type="gene ID" value="BVRB_004450"/>
</dbReference>
<dbReference type="OMA" id="PDSCSNY"/>
<dbReference type="OrthoDB" id="1921805at2759"/>
<dbReference type="PANTHER" id="PTHR36066">
    <property type="entry name" value="TRANSCRIPTION FACTOR BHLH145"/>
    <property type="match status" value="1"/>
</dbReference>
<gene>
    <name evidence="2" type="ORF">BVRB_004450</name>
</gene>
<proteinExistence type="predicted"/>
<sequence>MQNTRNFSIRRGLVPPENQTRVNEFDNVSPASAFVGILPSAPKMPRSLHDVQFQPSEICPQNFVIVDETDYHSQIMFNPAIAQTLSYPHMDFHETSNRESTEEKHENNFGGNSSPLIEDSEYIDLLMSLDDQENSEEEEVSTARTQGHDGSSSPESCCNYASKSQKVTYPSSIKRSSAGGSSHSVKKRKEARKMVKALRGMVPGDDEMNTAAVFDAAVVYLKGLEDKVQNLGLSNLTHFP</sequence>
<dbReference type="EMBL" id="KQ090431">
    <property type="protein sequence ID" value="KMS95844.1"/>
    <property type="molecule type" value="Genomic_DNA"/>
</dbReference>
<dbReference type="AlphaFoldDB" id="A0A0J8B3T6"/>
<feature type="region of interest" description="Disordered" evidence="1">
    <location>
        <begin position="131"/>
        <end position="189"/>
    </location>
</feature>
<evidence type="ECO:0000313" key="2">
    <source>
        <dbReference type="EMBL" id="KMS95844.1"/>
    </source>
</evidence>
<feature type="compositionally biased region" description="Basic and acidic residues" evidence="1">
    <location>
        <begin position="94"/>
        <end position="107"/>
    </location>
</feature>
<keyword evidence="3" id="KW-1185">Reference proteome</keyword>
<dbReference type="Proteomes" id="UP000035740">
    <property type="component" value="Unassembled WGS sequence"/>
</dbReference>
<feature type="compositionally biased region" description="Acidic residues" evidence="1">
    <location>
        <begin position="131"/>
        <end position="140"/>
    </location>
</feature>
<dbReference type="GO" id="GO:0010089">
    <property type="term" value="P:xylem development"/>
    <property type="evidence" value="ECO:0007669"/>
    <property type="project" value="EnsemblPlants"/>
</dbReference>
<dbReference type="InterPro" id="IPR037546">
    <property type="entry name" value="SAC51-like"/>
</dbReference>
<reference evidence="2 3" key="1">
    <citation type="journal article" date="2014" name="Nature">
        <title>The genome of the recently domesticated crop plant sugar beet (Beta vulgaris).</title>
        <authorList>
            <person name="Dohm J.C."/>
            <person name="Minoche A.E."/>
            <person name="Holtgrawe D."/>
            <person name="Capella-Gutierrez S."/>
            <person name="Zakrzewski F."/>
            <person name="Tafer H."/>
            <person name="Rupp O."/>
            <person name="Sorensen T.R."/>
            <person name="Stracke R."/>
            <person name="Reinhardt R."/>
            <person name="Goesmann A."/>
            <person name="Kraft T."/>
            <person name="Schulz B."/>
            <person name="Stadler P.F."/>
            <person name="Schmidt T."/>
            <person name="Gabaldon T."/>
            <person name="Lehrach H."/>
            <person name="Weisshaar B."/>
            <person name="Himmelbauer H."/>
        </authorList>
    </citation>
    <scope>NUCLEOTIDE SEQUENCE [LARGE SCALE GENOMIC DNA]</scope>
    <source>
        <tissue evidence="2">Taproot</tissue>
    </source>
</reference>
<dbReference type="KEGG" id="bvg:104883912"/>
<dbReference type="eggNOG" id="ENOG502R4DP">
    <property type="taxonomic scope" value="Eukaryota"/>
</dbReference>
<name>A0A0J8B3T6_BETVV</name>
<feature type="region of interest" description="Disordered" evidence="1">
    <location>
        <begin position="94"/>
        <end position="114"/>
    </location>
</feature>
<evidence type="ECO:0000256" key="1">
    <source>
        <dbReference type="SAM" id="MobiDB-lite"/>
    </source>
</evidence>